<reference evidence="2" key="1">
    <citation type="journal article" date="2020" name="G3 (Bethesda)">
        <title>High-Quality Assemblies for Three Invasive Social Wasps from the &lt;i&gt;Vespula&lt;/i&gt; Genus.</title>
        <authorList>
            <person name="Harrop T.W.R."/>
            <person name="Guhlin J."/>
            <person name="McLaughlin G.M."/>
            <person name="Permina E."/>
            <person name="Stockwell P."/>
            <person name="Gilligan J."/>
            <person name="Le Lec M.F."/>
            <person name="Gruber M.A.M."/>
            <person name="Quinn O."/>
            <person name="Lovegrove M."/>
            <person name="Duncan E.J."/>
            <person name="Remnant E.J."/>
            <person name="Van Eeckhoven J."/>
            <person name="Graham B."/>
            <person name="Knapp R.A."/>
            <person name="Langford K.W."/>
            <person name="Kronenberg Z."/>
            <person name="Press M.O."/>
            <person name="Eacker S.M."/>
            <person name="Wilson-Rankin E.E."/>
            <person name="Purcell J."/>
            <person name="Lester P.J."/>
            <person name="Dearden P.K."/>
        </authorList>
    </citation>
    <scope>NUCLEOTIDE SEQUENCE</scope>
    <source>
        <strain evidence="2">Marl-1</strain>
    </source>
</reference>
<evidence type="ECO:0000256" key="1">
    <source>
        <dbReference type="SAM" id="MobiDB-lite"/>
    </source>
</evidence>
<organism evidence="2 3">
    <name type="scientific">Vespula vulgaris</name>
    <name type="common">Yellow jacket</name>
    <name type="synonym">Wasp</name>
    <dbReference type="NCBI Taxonomy" id="7454"/>
    <lineage>
        <taxon>Eukaryota</taxon>
        <taxon>Metazoa</taxon>
        <taxon>Ecdysozoa</taxon>
        <taxon>Arthropoda</taxon>
        <taxon>Hexapoda</taxon>
        <taxon>Insecta</taxon>
        <taxon>Pterygota</taxon>
        <taxon>Neoptera</taxon>
        <taxon>Endopterygota</taxon>
        <taxon>Hymenoptera</taxon>
        <taxon>Apocrita</taxon>
        <taxon>Aculeata</taxon>
        <taxon>Vespoidea</taxon>
        <taxon>Vespidae</taxon>
        <taxon>Vespinae</taxon>
        <taxon>Vespula</taxon>
    </lineage>
</organism>
<proteinExistence type="predicted"/>
<dbReference type="AlphaFoldDB" id="A0A834JGP2"/>
<name>A0A834JGP2_VESVU</name>
<keyword evidence="3" id="KW-1185">Reference proteome</keyword>
<feature type="compositionally biased region" description="Acidic residues" evidence="1">
    <location>
        <begin position="52"/>
        <end position="82"/>
    </location>
</feature>
<sequence length="82" mass="9301">MHLAKTVSIAAITAGTVGTAGPFENGGTFKSDQNLYDFQRRRKTMSRNLMDYYDDNDDDDDDDDDDYDDDDDDDNDDSDDDE</sequence>
<dbReference type="Proteomes" id="UP000614350">
    <property type="component" value="Unassembled WGS sequence"/>
</dbReference>
<gene>
    <name evidence="2" type="ORF">HZH66_011269</name>
</gene>
<accession>A0A834JGP2</accession>
<evidence type="ECO:0000313" key="3">
    <source>
        <dbReference type="Proteomes" id="UP000614350"/>
    </source>
</evidence>
<feature type="region of interest" description="Disordered" evidence="1">
    <location>
        <begin position="49"/>
        <end position="82"/>
    </location>
</feature>
<protein>
    <submittedName>
        <fullName evidence="2">Uncharacterized protein</fullName>
    </submittedName>
</protein>
<dbReference type="EMBL" id="JACSEA010000013">
    <property type="protein sequence ID" value="KAF7386817.1"/>
    <property type="molecule type" value="Genomic_DNA"/>
</dbReference>
<evidence type="ECO:0000313" key="2">
    <source>
        <dbReference type="EMBL" id="KAF7386817.1"/>
    </source>
</evidence>
<comment type="caution">
    <text evidence="2">The sequence shown here is derived from an EMBL/GenBank/DDBJ whole genome shotgun (WGS) entry which is preliminary data.</text>
</comment>